<comment type="caution">
    <text evidence="1">The sequence shown here is derived from an EMBL/GenBank/DDBJ whole genome shotgun (WGS) entry which is preliminary data.</text>
</comment>
<gene>
    <name evidence="1" type="ORF">NUW58_g2196</name>
</gene>
<sequence length="401" mass="44934">MSDLDFSHLSQEDLMKALEGPALIPPEGTVPNFNNPPNLNHVAVTALVVCLVLASAFLLVRVYVKLFKIKRLCVGDYLIVLAYICYLVAVSGSLLRVRSKVALFVHQWNVRGQDIENYNLHIFIGIEFWLVAVLLVKSSILLEWLRIFAPTGSRPFTMSCKVLLVVNVIFYTAALLTLNLACQPFRKTWNKTVEGTCIDSKSLHLCAVIVNLILDLAILILPQPVIWRLQMTTPRKIGVSTVFAIGILAIAASGFLLDAVVAWIRTNDMTYYYSSVALWAIAEITCGILVSCVPFVPRLVRDIDLSKWFANVPPLGKSITRRRVWFQEPSGERQPRPRISNQHNYREIGETGGIRLRGVGSPRPTDRQYGIAVTTDIVVTESYKSDHVKLEDLQYPWAATV</sequence>
<dbReference type="Proteomes" id="UP001143856">
    <property type="component" value="Unassembled WGS sequence"/>
</dbReference>
<keyword evidence="2" id="KW-1185">Reference proteome</keyword>
<accession>A0ACC1PI34</accession>
<reference evidence="1" key="1">
    <citation type="submission" date="2022-10" db="EMBL/GenBank/DDBJ databases">
        <title>Genome Sequence of Xylaria curta.</title>
        <authorList>
            <person name="Buettner E."/>
        </authorList>
    </citation>
    <scope>NUCLEOTIDE SEQUENCE</scope>
    <source>
        <strain evidence="1">Babe10</strain>
    </source>
</reference>
<evidence type="ECO:0000313" key="2">
    <source>
        <dbReference type="Proteomes" id="UP001143856"/>
    </source>
</evidence>
<organism evidence="1 2">
    <name type="scientific">Xylaria curta</name>
    <dbReference type="NCBI Taxonomy" id="42375"/>
    <lineage>
        <taxon>Eukaryota</taxon>
        <taxon>Fungi</taxon>
        <taxon>Dikarya</taxon>
        <taxon>Ascomycota</taxon>
        <taxon>Pezizomycotina</taxon>
        <taxon>Sordariomycetes</taxon>
        <taxon>Xylariomycetidae</taxon>
        <taxon>Xylariales</taxon>
        <taxon>Xylariaceae</taxon>
        <taxon>Xylaria</taxon>
    </lineage>
</organism>
<proteinExistence type="predicted"/>
<dbReference type="EMBL" id="JAPDGR010000274">
    <property type="protein sequence ID" value="KAJ2992348.1"/>
    <property type="molecule type" value="Genomic_DNA"/>
</dbReference>
<evidence type="ECO:0000313" key="1">
    <source>
        <dbReference type="EMBL" id="KAJ2992348.1"/>
    </source>
</evidence>
<name>A0ACC1PI34_9PEZI</name>
<protein>
    <submittedName>
        <fullName evidence="1">Uncharacterized protein</fullName>
    </submittedName>
</protein>